<organism evidence="1 2">
    <name type="scientific">Coralloluteibacterium thermophilum</name>
    <dbReference type="NCBI Taxonomy" id="2707049"/>
    <lineage>
        <taxon>Bacteria</taxon>
        <taxon>Pseudomonadati</taxon>
        <taxon>Pseudomonadota</taxon>
        <taxon>Gammaproteobacteria</taxon>
        <taxon>Lysobacterales</taxon>
        <taxon>Lysobacteraceae</taxon>
        <taxon>Coralloluteibacterium</taxon>
    </lineage>
</organism>
<gene>
    <name evidence="1" type="ORF">ACFO3Q_02960</name>
</gene>
<proteinExistence type="predicted"/>
<accession>A0ABV9NKR1</accession>
<evidence type="ECO:0000313" key="1">
    <source>
        <dbReference type="EMBL" id="MFC4727128.1"/>
    </source>
</evidence>
<sequence length="65" mass="7067">MDLRNIVECDGTSDVATVNQRLREGWVLLAVAAGQDDEGHPSIWYSLGYPEEDDGEGVPLPPLQA</sequence>
<reference evidence="2" key="1">
    <citation type="journal article" date="2019" name="Int. J. Syst. Evol. Microbiol.">
        <title>The Global Catalogue of Microorganisms (GCM) 10K type strain sequencing project: providing services to taxonomists for standard genome sequencing and annotation.</title>
        <authorList>
            <consortium name="The Broad Institute Genomics Platform"/>
            <consortium name="The Broad Institute Genome Sequencing Center for Infectious Disease"/>
            <person name="Wu L."/>
            <person name="Ma J."/>
        </authorList>
    </citation>
    <scope>NUCLEOTIDE SEQUENCE [LARGE SCALE GENOMIC DNA]</scope>
    <source>
        <strain evidence="2">CGMCC 1.13574</strain>
    </source>
</reference>
<name>A0ABV9NKR1_9GAMM</name>
<keyword evidence="2" id="KW-1185">Reference proteome</keyword>
<evidence type="ECO:0000313" key="2">
    <source>
        <dbReference type="Proteomes" id="UP001595892"/>
    </source>
</evidence>
<dbReference type="EMBL" id="JBHSGG010000003">
    <property type="protein sequence ID" value="MFC4727128.1"/>
    <property type="molecule type" value="Genomic_DNA"/>
</dbReference>
<protein>
    <submittedName>
        <fullName evidence="1">Uncharacterized protein</fullName>
    </submittedName>
</protein>
<dbReference type="RefSeq" id="WP_377003132.1">
    <property type="nucleotide sequence ID" value="NZ_JBHSGG010000003.1"/>
</dbReference>
<comment type="caution">
    <text evidence="1">The sequence shown here is derived from an EMBL/GenBank/DDBJ whole genome shotgun (WGS) entry which is preliminary data.</text>
</comment>
<dbReference type="Proteomes" id="UP001595892">
    <property type="component" value="Unassembled WGS sequence"/>
</dbReference>